<accession>A0A1Q4VB12</accession>
<reference evidence="1 2" key="1">
    <citation type="submission" date="2015-06" db="EMBL/GenBank/DDBJ databases">
        <title>Cloning and characterization of the uncialamcin biosynthetic gene cluster.</title>
        <authorList>
            <person name="Yan X."/>
            <person name="Huang T."/>
            <person name="Ge H."/>
            <person name="Shen B."/>
        </authorList>
    </citation>
    <scope>NUCLEOTIDE SEQUENCE [LARGE SCALE GENOMIC DNA]</scope>
    <source>
        <strain evidence="1 2">DCA2648</strain>
    </source>
</reference>
<dbReference type="EMBL" id="LFBV01000002">
    <property type="protein sequence ID" value="OKH95035.1"/>
    <property type="molecule type" value="Genomic_DNA"/>
</dbReference>
<keyword evidence="2" id="KW-1185">Reference proteome</keyword>
<gene>
    <name evidence="1" type="ORF">AB852_12985</name>
</gene>
<protein>
    <submittedName>
        <fullName evidence="1">Uncharacterized protein</fullName>
    </submittedName>
</protein>
<organism evidence="1 2">
    <name type="scientific">Streptomyces uncialis</name>
    <dbReference type="NCBI Taxonomy" id="1048205"/>
    <lineage>
        <taxon>Bacteria</taxon>
        <taxon>Bacillati</taxon>
        <taxon>Actinomycetota</taxon>
        <taxon>Actinomycetes</taxon>
        <taxon>Kitasatosporales</taxon>
        <taxon>Streptomycetaceae</taxon>
        <taxon>Streptomyces</taxon>
    </lineage>
</organism>
<comment type="caution">
    <text evidence="1">The sequence shown here is derived from an EMBL/GenBank/DDBJ whole genome shotgun (WGS) entry which is preliminary data.</text>
</comment>
<evidence type="ECO:0000313" key="1">
    <source>
        <dbReference type="EMBL" id="OKH95035.1"/>
    </source>
</evidence>
<evidence type="ECO:0000313" key="2">
    <source>
        <dbReference type="Proteomes" id="UP000186455"/>
    </source>
</evidence>
<dbReference type="AlphaFoldDB" id="A0A1Q4VB12"/>
<dbReference type="Proteomes" id="UP000186455">
    <property type="component" value="Unassembled WGS sequence"/>
</dbReference>
<name>A0A1Q4VB12_9ACTN</name>
<sequence length="77" mass="7525">MTVPAVPMTTVTVPPVPGPRPAVPGSAVLRCAVLRCAVPGTGPAAARASVPGGPLVARSVSAGSGARRMPVFRGVRG</sequence>
<proteinExistence type="predicted"/>